<reference evidence="1 2" key="1">
    <citation type="journal article" date="2022" name="Genome Biol. Evol.">
        <title>The Spruce Budworm Genome: Reconstructing the Evolutionary History of Antifreeze Proteins.</title>
        <authorList>
            <person name="Beliveau C."/>
            <person name="Gagne P."/>
            <person name="Picq S."/>
            <person name="Vernygora O."/>
            <person name="Keeling C.I."/>
            <person name="Pinkney K."/>
            <person name="Doucet D."/>
            <person name="Wen F."/>
            <person name="Johnston J.S."/>
            <person name="Maaroufi H."/>
            <person name="Boyle B."/>
            <person name="Laroche J."/>
            <person name="Dewar K."/>
            <person name="Juretic N."/>
            <person name="Blackburn G."/>
            <person name="Nisole A."/>
            <person name="Brunet B."/>
            <person name="Brandao M."/>
            <person name="Lumley L."/>
            <person name="Duan J."/>
            <person name="Quan G."/>
            <person name="Lucarotti C.J."/>
            <person name="Roe A.D."/>
            <person name="Sperling F.A.H."/>
            <person name="Levesque R.C."/>
            <person name="Cusson M."/>
        </authorList>
    </citation>
    <scope>NUCLEOTIDE SEQUENCE [LARGE SCALE GENOMIC DNA]</scope>
    <source>
        <strain evidence="1">Glfc:IPQL:Cfum</strain>
    </source>
</reference>
<evidence type="ECO:0000313" key="1">
    <source>
        <dbReference type="EMBL" id="KAI8424343.1"/>
    </source>
</evidence>
<dbReference type="Proteomes" id="UP001064048">
    <property type="component" value="Chromosome 4"/>
</dbReference>
<keyword evidence="2" id="KW-1185">Reference proteome</keyword>
<name>A0ACC0JJL9_CHOFU</name>
<protein>
    <submittedName>
        <fullName evidence="1">Uncharacterized protein</fullName>
    </submittedName>
</protein>
<gene>
    <name evidence="1" type="ORF">MSG28_002883</name>
</gene>
<sequence length="313" mass="36267">MVDMRKRAMKDEMKRNLEYERKMQTMDSPWGKPGPGGTTWRNPRNVGLNFSNSMGWTDNDIFTKLHLEHKRYKRSSLALPNVKRDDDSKEKYTSDKETMKSNDVKLPDIKQTNSPKTKCQEEHRKEPNKTSNGKELKEDGSATIVKEKVKSNKKKKFVKRLSNGEKIKRLVPEDDDKEDGNKGSGNVRDGNQLTPEERILRMTGGVELVPLLARRRRVGARTLHSSDVTRPPDQLCQWREILNEDYLRELKHQMTVKSQKKEETRLNSAESVRLHHATWESLWGRPGHGAPQRGRYARSNLARLLYVTPLVNK</sequence>
<comment type="caution">
    <text evidence="1">The sequence shown here is derived from an EMBL/GenBank/DDBJ whole genome shotgun (WGS) entry which is preliminary data.</text>
</comment>
<evidence type="ECO:0000313" key="2">
    <source>
        <dbReference type="Proteomes" id="UP001064048"/>
    </source>
</evidence>
<dbReference type="EMBL" id="CM046104">
    <property type="protein sequence ID" value="KAI8424343.1"/>
    <property type="molecule type" value="Genomic_DNA"/>
</dbReference>
<organism evidence="1 2">
    <name type="scientific">Choristoneura fumiferana</name>
    <name type="common">Spruce budworm moth</name>
    <name type="synonym">Archips fumiferana</name>
    <dbReference type="NCBI Taxonomy" id="7141"/>
    <lineage>
        <taxon>Eukaryota</taxon>
        <taxon>Metazoa</taxon>
        <taxon>Ecdysozoa</taxon>
        <taxon>Arthropoda</taxon>
        <taxon>Hexapoda</taxon>
        <taxon>Insecta</taxon>
        <taxon>Pterygota</taxon>
        <taxon>Neoptera</taxon>
        <taxon>Endopterygota</taxon>
        <taxon>Lepidoptera</taxon>
        <taxon>Glossata</taxon>
        <taxon>Ditrysia</taxon>
        <taxon>Tortricoidea</taxon>
        <taxon>Tortricidae</taxon>
        <taxon>Tortricinae</taxon>
        <taxon>Choristoneura</taxon>
    </lineage>
</organism>
<proteinExistence type="predicted"/>
<accession>A0ACC0JJL9</accession>